<feature type="signal peptide" evidence="1">
    <location>
        <begin position="1"/>
        <end position="18"/>
    </location>
</feature>
<organism evidence="2 3">
    <name type="scientific">Sinanodonta woodiana</name>
    <name type="common">Chinese pond mussel</name>
    <name type="synonym">Anodonta woodiana</name>
    <dbReference type="NCBI Taxonomy" id="1069815"/>
    <lineage>
        <taxon>Eukaryota</taxon>
        <taxon>Metazoa</taxon>
        <taxon>Spiralia</taxon>
        <taxon>Lophotrochozoa</taxon>
        <taxon>Mollusca</taxon>
        <taxon>Bivalvia</taxon>
        <taxon>Autobranchia</taxon>
        <taxon>Heteroconchia</taxon>
        <taxon>Palaeoheterodonta</taxon>
        <taxon>Unionida</taxon>
        <taxon>Unionoidea</taxon>
        <taxon>Unionidae</taxon>
        <taxon>Unioninae</taxon>
        <taxon>Sinanodonta</taxon>
    </lineage>
</organism>
<evidence type="ECO:0000256" key="1">
    <source>
        <dbReference type="SAM" id="SignalP"/>
    </source>
</evidence>
<evidence type="ECO:0000313" key="3">
    <source>
        <dbReference type="Proteomes" id="UP001634394"/>
    </source>
</evidence>
<dbReference type="Proteomes" id="UP001634394">
    <property type="component" value="Unassembled WGS sequence"/>
</dbReference>
<feature type="chain" id="PRO_5044774461" evidence="1">
    <location>
        <begin position="19"/>
        <end position="148"/>
    </location>
</feature>
<keyword evidence="1" id="KW-0732">Signal</keyword>
<reference evidence="2 3" key="1">
    <citation type="submission" date="2024-11" db="EMBL/GenBank/DDBJ databases">
        <title>Chromosome-level genome assembly of the freshwater bivalve Anodonta woodiana.</title>
        <authorList>
            <person name="Chen X."/>
        </authorList>
    </citation>
    <scope>NUCLEOTIDE SEQUENCE [LARGE SCALE GENOMIC DNA]</scope>
    <source>
        <strain evidence="2">MN2024</strain>
        <tissue evidence="2">Gills</tissue>
    </source>
</reference>
<gene>
    <name evidence="2" type="ORF">ACJMK2_005430</name>
</gene>
<dbReference type="EMBL" id="JBJQND010000010">
    <property type="protein sequence ID" value="KAL3863683.1"/>
    <property type="molecule type" value="Genomic_DNA"/>
</dbReference>
<name>A0ABD3VT08_SINWO</name>
<keyword evidence="3" id="KW-1185">Reference proteome</keyword>
<evidence type="ECO:0000313" key="2">
    <source>
        <dbReference type="EMBL" id="KAL3863683.1"/>
    </source>
</evidence>
<protein>
    <submittedName>
        <fullName evidence="2">Uncharacterized protein</fullName>
    </submittedName>
</protein>
<comment type="caution">
    <text evidence="2">The sequence shown here is derived from an EMBL/GenBank/DDBJ whole genome shotgun (WGS) entry which is preliminary data.</text>
</comment>
<sequence length="148" mass="16192">MAALTGSSFVLLLCIVVAKSGFFGSPCEEVTYGMVSGQLYNVTPSCTQGKVSWNYPNGTLRLSFAPSDFKTTKFAVCFESHANESTFDVLDVTKGDQQPCKRTSDTEVCTDYHINGVLTDVEAKGILLFVNEIRYRVITTELRQPVGA</sequence>
<accession>A0ABD3VT08</accession>
<proteinExistence type="predicted"/>
<dbReference type="AlphaFoldDB" id="A0ABD3VT08"/>